<gene>
    <name evidence="1" type="ORF">GKO32_07005</name>
</gene>
<evidence type="ECO:0000313" key="2">
    <source>
        <dbReference type="Proteomes" id="UP000440096"/>
    </source>
</evidence>
<proteinExistence type="predicted"/>
<dbReference type="EMBL" id="WMBA01000007">
    <property type="protein sequence ID" value="MTD53731.1"/>
    <property type="molecule type" value="Genomic_DNA"/>
</dbReference>
<evidence type="ECO:0008006" key="3">
    <source>
        <dbReference type="Google" id="ProtNLM"/>
    </source>
</evidence>
<comment type="caution">
    <text evidence="1">The sequence shown here is derived from an EMBL/GenBank/DDBJ whole genome shotgun (WGS) entry which is preliminary data.</text>
</comment>
<dbReference type="AlphaFoldDB" id="A0A6N7Z1J1"/>
<reference evidence="1 2" key="1">
    <citation type="submission" date="2019-11" db="EMBL/GenBank/DDBJ databases">
        <title>Draft genome of Amycolatopsis RM579.</title>
        <authorList>
            <person name="Duangmal K."/>
            <person name="Mingma R."/>
        </authorList>
    </citation>
    <scope>NUCLEOTIDE SEQUENCE [LARGE SCALE GENOMIC DNA]</scope>
    <source>
        <strain evidence="1 2">RM579</strain>
    </source>
</reference>
<accession>A0A6N7Z1J1</accession>
<organism evidence="1 2">
    <name type="scientific">Amycolatopsis pithecellobii</name>
    <dbReference type="NCBI Taxonomy" id="664692"/>
    <lineage>
        <taxon>Bacteria</taxon>
        <taxon>Bacillati</taxon>
        <taxon>Actinomycetota</taxon>
        <taxon>Actinomycetes</taxon>
        <taxon>Pseudonocardiales</taxon>
        <taxon>Pseudonocardiaceae</taxon>
        <taxon>Amycolatopsis</taxon>
    </lineage>
</organism>
<sequence length="355" mass="38034">MQELLGRLRDIDSSAANAVGIIQYFDSLVEGRAGVHAFLRAAAALSGAVSGIDVPAFRISARVNPDGRPLEANPDQASCEGSTRALSETIGGRVWIERCGEQGASDQIILERLSAGVQVALGRTRHHQSHDPARVDVLLDAESSFPDRAEAAQRLGLDLRATARVTAILSSRSEDDPAALPPWPRSTRIGRVVAVVLQPHHNSPDLGPEFRSGTGPSLPVGELHQSWRGALTALRFTSAAAAGLYAPAQHLSFDELGVMQRLACSWDQDQTPDPDVVALRVLEQEAPNSILILEALAATESYRQAATLLHRHHSSLQARVPRLEESLGYRFDPPGKLRLAAALAMQRLAASGALP</sequence>
<dbReference type="Gene3D" id="1.10.10.2840">
    <property type="entry name" value="PucR C-terminal helix-turn-helix domain"/>
    <property type="match status" value="1"/>
</dbReference>
<dbReference type="OrthoDB" id="5051269at2"/>
<evidence type="ECO:0000313" key="1">
    <source>
        <dbReference type="EMBL" id="MTD53731.1"/>
    </source>
</evidence>
<protein>
    <recommendedName>
        <fullName evidence="3">PucR C-terminal helix-turn-helix domain-containing protein</fullName>
    </recommendedName>
</protein>
<dbReference type="InterPro" id="IPR042070">
    <property type="entry name" value="PucR_C-HTH_sf"/>
</dbReference>
<name>A0A6N7Z1J1_9PSEU</name>
<dbReference type="Proteomes" id="UP000440096">
    <property type="component" value="Unassembled WGS sequence"/>
</dbReference>
<dbReference type="RefSeq" id="WP_154755965.1">
    <property type="nucleotide sequence ID" value="NZ_WMBA01000007.1"/>
</dbReference>
<keyword evidence="2" id="KW-1185">Reference proteome</keyword>